<proteinExistence type="evidence at transcript level"/>
<evidence type="ECO:0000256" key="1">
    <source>
        <dbReference type="SAM" id="SignalP"/>
    </source>
</evidence>
<gene>
    <name evidence="2" type="primary">ACYPI005249</name>
    <name evidence="3" type="synonym">100164214</name>
</gene>
<sequence length="185" mass="20956">MLAKIFLVVFLTTGVMTFAKDENELVSSALGTGTAFMKEASKYIADDPDKYSVDLNALYKKYEIAAKAEQARNIIHNQLKRSFELTNDYVKKFDIEGEEQLKKSIDIIKKEDSVLGDKLTKFYDKSCELDRLSEDIIKYVLDADKVSGALDKAKSALRPIEHKLADSIKKFETIVLEHLPKKGKK</sequence>
<reference evidence="3" key="3">
    <citation type="submission" date="2022-06" db="UniProtKB">
        <authorList>
            <consortium name="EnsemblMetazoa"/>
        </authorList>
    </citation>
    <scope>IDENTIFICATION</scope>
</reference>
<dbReference type="HOGENOM" id="CLU_1462453_0_0_1"/>
<dbReference type="KEGG" id="api:100164214"/>
<accession>C4WYF9</accession>
<keyword evidence="4" id="KW-1185">Reference proteome</keyword>
<name>C4WYF9_ACYPI</name>
<dbReference type="AlphaFoldDB" id="C4WYF9"/>
<dbReference type="EMBL" id="AK343169">
    <property type="protein sequence ID" value="BAH72929.1"/>
    <property type="molecule type" value="mRNA"/>
</dbReference>
<reference evidence="2" key="1">
    <citation type="submission" date="2009-06" db="EMBL/GenBank/DDBJ databases">
        <title>A full-length cDNA resource of the pea aphid, Acyrthosiphon pisum.</title>
        <authorList>
            <person name="Shigenobu S."/>
            <person name="Nakabachi A."/>
            <person name="Richards S."/>
        </authorList>
    </citation>
    <scope>NUCLEOTIDE SEQUENCE</scope>
    <source>
        <strain evidence="2">LSR1</strain>
        <tissue evidence="2">Whole body</tissue>
    </source>
</reference>
<protein>
    <submittedName>
        <fullName evidence="2">ACYPI005249 protein</fullName>
    </submittedName>
</protein>
<evidence type="ECO:0000313" key="2">
    <source>
        <dbReference type="EMBL" id="BAH72929.1"/>
    </source>
</evidence>
<evidence type="ECO:0000313" key="4">
    <source>
        <dbReference type="Proteomes" id="UP000007819"/>
    </source>
</evidence>
<feature type="signal peptide" evidence="1">
    <location>
        <begin position="1"/>
        <end position="17"/>
    </location>
</feature>
<reference evidence="4" key="2">
    <citation type="submission" date="2010-06" db="EMBL/GenBank/DDBJ databases">
        <authorList>
            <person name="Jiang H."/>
            <person name="Abraham K."/>
            <person name="Ali S."/>
            <person name="Alsbrooks S.L."/>
            <person name="Anim B.N."/>
            <person name="Anosike U.S."/>
            <person name="Attaway T."/>
            <person name="Bandaranaike D.P."/>
            <person name="Battles P.K."/>
            <person name="Bell S.N."/>
            <person name="Bell A.V."/>
            <person name="Beltran B."/>
            <person name="Bickham C."/>
            <person name="Bustamante Y."/>
            <person name="Caleb T."/>
            <person name="Canada A."/>
            <person name="Cardenas V."/>
            <person name="Carter K."/>
            <person name="Chacko J."/>
            <person name="Chandrabose M.N."/>
            <person name="Chavez D."/>
            <person name="Chavez A."/>
            <person name="Chen L."/>
            <person name="Chu H.-S."/>
            <person name="Claassen K.J."/>
            <person name="Cockrell R."/>
            <person name="Collins M."/>
            <person name="Cooper J.A."/>
            <person name="Cree A."/>
            <person name="Curry S.M."/>
            <person name="Da Y."/>
            <person name="Dao M.D."/>
            <person name="Das B."/>
            <person name="Davila M.-L."/>
            <person name="Davy-Carroll L."/>
            <person name="Denson S."/>
            <person name="Dinh H."/>
            <person name="Ebong V.E."/>
            <person name="Edwards J.R."/>
            <person name="Egan A."/>
            <person name="El-Daye J."/>
            <person name="Escobedo L."/>
            <person name="Fernandez S."/>
            <person name="Fernando P.R."/>
            <person name="Flagg N."/>
            <person name="Forbes L.D."/>
            <person name="Fowler R.G."/>
            <person name="Fu Q."/>
            <person name="Gabisi R.A."/>
            <person name="Ganer J."/>
            <person name="Garbino Pronczuk A."/>
            <person name="Garcia R.M."/>
            <person name="Garner T."/>
            <person name="Garrett T.E."/>
            <person name="Gonzalez D.A."/>
            <person name="Hamid H."/>
            <person name="Hawkins E.S."/>
            <person name="Hirani K."/>
            <person name="Hogues M.E."/>
            <person name="Hollins B."/>
            <person name="Hsiao C.-H."/>
            <person name="Jabil R."/>
            <person name="James M.L."/>
            <person name="Jhangiani S.N."/>
            <person name="Johnson B."/>
            <person name="Johnson Q."/>
            <person name="Joshi V."/>
            <person name="Kalu J.B."/>
            <person name="Kam C."/>
            <person name="Kashfia A."/>
            <person name="Keebler J."/>
            <person name="Kisamo H."/>
            <person name="Kovar C.L."/>
            <person name="Lago L.A."/>
            <person name="Lai C.-Y."/>
            <person name="Laidlaw J."/>
            <person name="Lara F."/>
            <person name="Le T.-K."/>
            <person name="Lee S.L."/>
            <person name="Legall F.H."/>
            <person name="Lemon S.J."/>
            <person name="Lewis L.R."/>
            <person name="Li B."/>
            <person name="Liu Y."/>
            <person name="Liu Y.-S."/>
            <person name="Lopez J."/>
            <person name="Lozado R.J."/>
            <person name="Lu J."/>
            <person name="Madu R.C."/>
            <person name="Maheshwari M."/>
            <person name="Maheshwari R."/>
            <person name="Malloy K."/>
            <person name="Martinez E."/>
            <person name="Mathew T."/>
            <person name="Mercado I.C."/>
            <person name="Mercado C."/>
            <person name="Meyer B."/>
            <person name="Montgomery K."/>
            <person name="Morgan M.B."/>
            <person name="Munidasa M."/>
            <person name="Nazareth L.V."/>
            <person name="Nelson J."/>
            <person name="Ng B.M."/>
            <person name="Nguyen N.B."/>
            <person name="Nguyen P.Q."/>
            <person name="Nguyen T."/>
            <person name="Obregon M."/>
            <person name="Okwuonu G.O."/>
            <person name="Onwere C.G."/>
            <person name="Orozco G."/>
            <person name="Parra A."/>
            <person name="Patel S."/>
            <person name="Patil S."/>
            <person name="Perez A."/>
            <person name="Perez Y."/>
            <person name="Pham C."/>
            <person name="Primus E.L."/>
            <person name="Pu L.-L."/>
            <person name="Puazo M."/>
            <person name="Qin X."/>
            <person name="Quiroz J.B."/>
            <person name="Reese J."/>
            <person name="Richards S."/>
            <person name="Rives C.M."/>
            <person name="Robberts R."/>
            <person name="Ruiz S.J."/>
            <person name="Ruiz M.J."/>
            <person name="Santibanez J."/>
            <person name="Schneider B.W."/>
            <person name="Sisson I."/>
            <person name="Smith M."/>
            <person name="Sodergren E."/>
            <person name="Song X.-Z."/>
            <person name="Song B.B."/>
            <person name="Summersgill H."/>
            <person name="Thelus R."/>
            <person name="Thornton R.D."/>
            <person name="Trejos Z.Y."/>
            <person name="Usmani K."/>
            <person name="Vattathil S."/>
            <person name="Villasana D."/>
            <person name="Walker D.L."/>
            <person name="Wang S."/>
            <person name="Wang K."/>
            <person name="White C.S."/>
            <person name="Williams A.C."/>
            <person name="Williamson J."/>
            <person name="Wilson K."/>
            <person name="Woghiren I.O."/>
            <person name="Woodworth J.R."/>
            <person name="Worley K.C."/>
            <person name="Wright R.A."/>
            <person name="Wu W."/>
            <person name="Young L."/>
            <person name="Zhang L."/>
            <person name="Zhang J."/>
            <person name="Zhu Y."/>
            <person name="Muzny D.M."/>
            <person name="Weinstock G."/>
            <person name="Gibbs R.A."/>
        </authorList>
    </citation>
    <scope>NUCLEOTIDE SEQUENCE [LARGE SCALE GENOMIC DNA]</scope>
    <source>
        <strain evidence="4">LSR1</strain>
    </source>
</reference>
<keyword evidence="1" id="KW-0732">Signal</keyword>
<organism evidence="2">
    <name type="scientific">Acyrthosiphon pisum</name>
    <name type="common">Pea aphid</name>
    <dbReference type="NCBI Taxonomy" id="7029"/>
    <lineage>
        <taxon>Eukaryota</taxon>
        <taxon>Metazoa</taxon>
        <taxon>Ecdysozoa</taxon>
        <taxon>Arthropoda</taxon>
        <taxon>Hexapoda</taxon>
        <taxon>Insecta</taxon>
        <taxon>Pterygota</taxon>
        <taxon>Neoptera</taxon>
        <taxon>Paraneoptera</taxon>
        <taxon>Hemiptera</taxon>
        <taxon>Sternorrhyncha</taxon>
        <taxon>Aphidomorpha</taxon>
        <taxon>Aphidoidea</taxon>
        <taxon>Aphididae</taxon>
        <taxon>Macrosiphini</taxon>
        <taxon>Acyrthosiphon</taxon>
    </lineage>
</organism>
<evidence type="ECO:0000313" key="3">
    <source>
        <dbReference type="EnsemblMetazoa" id="NP_001155614.1"/>
    </source>
</evidence>
<dbReference type="EnsemblMetazoa" id="NM_001162142.2">
    <property type="protein sequence ID" value="NP_001155614.1"/>
    <property type="gene ID" value="LOC100164214"/>
</dbReference>
<feature type="chain" id="PRO_5010960767" evidence="1">
    <location>
        <begin position="18"/>
        <end position="185"/>
    </location>
</feature>
<dbReference type="Proteomes" id="UP000007819">
    <property type="component" value="Chromosome A1"/>
</dbReference>
<dbReference type="OrthoDB" id="6602156at2759"/>
<dbReference type="InParanoid" id="C4WYF9"/>